<gene>
    <name evidence="5" type="ORF">SAMN05444366_0529</name>
</gene>
<dbReference type="PANTHER" id="PTHR11712">
    <property type="entry name" value="POLYKETIDE SYNTHASE-RELATED"/>
    <property type="match status" value="1"/>
</dbReference>
<dbReference type="InterPro" id="IPR020841">
    <property type="entry name" value="PKS_Beta-ketoAc_synthase_dom"/>
</dbReference>
<dbReference type="Proteomes" id="UP000184121">
    <property type="component" value="Unassembled WGS sequence"/>
</dbReference>
<dbReference type="Gene3D" id="3.40.47.10">
    <property type="match status" value="1"/>
</dbReference>
<dbReference type="GO" id="GO:0006633">
    <property type="term" value="P:fatty acid biosynthetic process"/>
    <property type="evidence" value="ECO:0007669"/>
    <property type="project" value="InterPro"/>
</dbReference>
<dbReference type="SUPFAM" id="SSF53901">
    <property type="entry name" value="Thiolase-like"/>
    <property type="match status" value="1"/>
</dbReference>
<feature type="domain" description="Ketosynthase family 3 (KS3)" evidence="4">
    <location>
        <begin position="1"/>
        <end position="397"/>
    </location>
</feature>
<dbReference type="GO" id="GO:0004315">
    <property type="term" value="F:3-oxoacyl-[acyl-carrier-protein] synthase activity"/>
    <property type="evidence" value="ECO:0007669"/>
    <property type="project" value="InterPro"/>
</dbReference>
<name>A0A1M7A5R4_9FLAO</name>
<dbReference type="PROSITE" id="PS00606">
    <property type="entry name" value="KS3_1"/>
    <property type="match status" value="1"/>
</dbReference>
<keyword evidence="6" id="KW-1185">Reference proteome</keyword>
<proteinExistence type="inferred from homology"/>
<organism evidence="5 6">
    <name type="scientific">Flavobacterium saccharophilum</name>
    <dbReference type="NCBI Taxonomy" id="29534"/>
    <lineage>
        <taxon>Bacteria</taxon>
        <taxon>Pseudomonadati</taxon>
        <taxon>Bacteroidota</taxon>
        <taxon>Flavobacteriia</taxon>
        <taxon>Flavobacteriales</taxon>
        <taxon>Flavobacteriaceae</taxon>
        <taxon>Flavobacterium</taxon>
    </lineage>
</organism>
<evidence type="ECO:0000256" key="1">
    <source>
        <dbReference type="ARBA" id="ARBA00008467"/>
    </source>
</evidence>
<protein>
    <submittedName>
        <fullName evidence="5">3-oxoacyl-[acyl-carrier-protein] synthase-1</fullName>
    </submittedName>
</protein>
<dbReference type="EMBL" id="FRBY01000001">
    <property type="protein sequence ID" value="SHL38025.1"/>
    <property type="molecule type" value="Genomic_DNA"/>
</dbReference>
<sequence>MKGVAITGMGIISSIGNSVEENYISLIENKIGISKIQNIPTVHADVIKVGEIKKTNEELVSELQLSENNNFSRTAMIGTLAAKQAVENAGITLINEFRTGLISATSVGGMDMTEKHYYDYFENPDLVKYISCHDGGDVAEKIASELGLKGMVTTISTACSSAANSIMLGARLIKTGKLDRVIVGGTDALAKFTINGFKTLMILSDDYNKPFDNTRKGLNLGEAAAFLVLESDEMVEKYNKKVLARVSGYGNANDAFHQTASSENGDGAYLAMKKAFEVSGLQPSEIDYINVHGTATPNNDLSEGRALLRIYEDGKVPDFSSTKPFTGHTLAAAAAIEAVYSVLAIQNSVVYPNLNFEIPMEEFELQPQTSLKMKNIEHVLSNSFGFGGNCSTLIFSKS</sequence>
<dbReference type="OrthoDB" id="9808669at2"/>
<accession>A0A1M7A5R4</accession>
<dbReference type="PROSITE" id="PS52004">
    <property type="entry name" value="KS3_2"/>
    <property type="match status" value="1"/>
</dbReference>
<dbReference type="InterPro" id="IPR014030">
    <property type="entry name" value="Ketoacyl_synth_N"/>
</dbReference>
<dbReference type="InterPro" id="IPR016039">
    <property type="entry name" value="Thiolase-like"/>
</dbReference>
<evidence type="ECO:0000313" key="5">
    <source>
        <dbReference type="EMBL" id="SHL38025.1"/>
    </source>
</evidence>
<evidence type="ECO:0000259" key="4">
    <source>
        <dbReference type="PROSITE" id="PS52004"/>
    </source>
</evidence>
<dbReference type="Pfam" id="PF00109">
    <property type="entry name" value="ketoacyl-synt"/>
    <property type="match status" value="1"/>
</dbReference>
<evidence type="ECO:0000256" key="2">
    <source>
        <dbReference type="ARBA" id="ARBA00022679"/>
    </source>
</evidence>
<dbReference type="InterPro" id="IPR000794">
    <property type="entry name" value="Beta-ketoacyl_synthase"/>
</dbReference>
<dbReference type="Pfam" id="PF02801">
    <property type="entry name" value="Ketoacyl-synt_C"/>
    <property type="match status" value="1"/>
</dbReference>
<evidence type="ECO:0000313" key="6">
    <source>
        <dbReference type="Proteomes" id="UP000184121"/>
    </source>
</evidence>
<dbReference type="InterPro" id="IPR018201">
    <property type="entry name" value="Ketoacyl_synth_AS"/>
</dbReference>
<dbReference type="STRING" id="29534.SAMN05444366_0529"/>
<dbReference type="PANTHER" id="PTHR11712:SF320">
    <property type="entry name" value="BETA-KETOACYL SYNTHASE"/>
    <property type="match status" value="1"/>
</dbReference>
<keyword evidence="2 3" id="KW-0808">Transferase</keyword>
<comment type="similarity">
    <text evidence="1 3">Belongs to the thiolase-like superfamily. Beta-ketoacyl-ACP synthases family.</text>
</comment>
<dbReference type="CDD" id="cd00834">
    <property type="entry name" value="KAS_I_II"/>
    <property type="match status" value="1"/>
</dbReference>
<reference evidence="6" key="1">
    <citation type="submission" date="2016-11" db="EMBL/GenBank/DDBJ databases">
        <authorList>
            <person name="Varghese N."/>
            <person name="Submissions S."/>
        </authorList>
    </citation>
    <scope>NUCLEOTIDE SEQUENCE [LARGE SCALE GENOMIC DNA]</scope>
    <source>
        <strain evidence="6">DSM 1811</strain>
    </source>
</reference>
<dbReference type="RefSeq" id="WP_072970084.1">
    <property type="nucleotide sequence ID" value="NZ_FRBY01000001.1"/>
</dbReference>
<dbReference type="SMART" id="SM00825">
    <property type="entry name" value="PKS_KS"/>
    <property type="match status" value="1"/>
</dbReference>
<evidence type="ECO:0000256" key="3">
    <source>
        <dbReference type="RuleBase" id="RU003694"/>
    </source>
</evidence>
<dbReference type="AlphaFoldDB" id="A0A1M7A5R4"/>
<dbReference type="GO" id="GO:0005829">
    <property type="term" value="C:cytosol"/>
    <property type="evidence" value="ECO:0007669"/>
    <property type="project" value="TreeGrafter"/>
</dbReference>
<dbReference type="InterPro" id="IPR014031">
    <property type="entry name" value="Ketoacyl_synth_C"/>
</dbReference>